<comment type="caution">
    <text evidence="1">The sequence shown here is derived from an EMBL/GenBank/DDBJ whole genome shotgun (WGS) entry which is preliminary data.</text>
</comment>
<evidence type="ECO:0000313" key="2">
    <source>
        <dbReference type="Proteomes" id="UP001234297"/>
    </source>
</evidence>
<reference evidence="1 2" key="1">
    <citation type="journal article" date="2022" name="Hortic Res">
        <title>A haplotype resolved chromosomal level avocado genome allows analysis of novel avocado genes.</title>
        <authorList>
            <person name="Nath O."/>
            <person name="Fletcher S.J."/>
            <person name="Hayward A."/>
            <person name="Shaw L.M."/>
            <person name="Masouleh A.K."/>
            <person name="Furtado A."/>
            <person name="Henry R.J."/>
            <person name="Mitter N."/>
        </authorList>
    </citation>
    <scope>NUCLEOTIDE SEQUENCE [LARGE SCALE GENOMIC DNA]</scope>
    <source>
        <strain evidence="2">cv. Hass</strain>
    </source>
</reference>
<sequence length="260" mass="28326">MDPSLLTEIGPDGLAREAPVVALTEKIIEEEQLQLKRYIEENYSKIRDVERELANLTLELKLTAGPKKAALEHLRKKIELSTERIRIAKVKEDQARKVLEEASKAVQEEEAIKQKLCDDLNSLVQESTSAQFSRLEELKRRLEALNPSRPSHNDTPVGEVAKSVQPAQCSAAVPSTASDLHPAEPAGHRPENLLSSGNDRDATPPLNGQEQLPHIDGEGRGKKRSSNLGRGGRGIMVLGKGRGTPGTGWTGAGFDVDGRA</sequence>
<accession>A0ACC2KYR7</accession>
<protein>
    <submittedName>
        <fullName evidence="1">Uncharacterized protein</fullName>
    </submittedName>
</protein>
<proteinExistence type="predicted"/>
<name>A0ACC2KYR7_PERAE</name>
<evidence type="ECO:0000313" key="1">
    <source>
        <dbReference type="EMBL" id="KAJ8626359.1"/>
    </source>
</evidence>
<dbReference type="Proteomes" id="UP001234297">
    <property type="component" value="Chromosome 6"/>
</dbReference>
<dbReference type="EMBL" id="CM056814">
    <property type="protein sequence ID" value="KAJ8626359.1"/>
    <property type="molecule type" value="Genomic_DNA"/>
</dbReference>
<gene>
    <name evidence="1" type="ORF">MRB53_019666</name>
</gene>
<keyword evidence="2" id="KW-1185">Reference proteome</keyword>
<organism evidence="1 2">
    <name type="scientific">Persea americana</name>
    <name type="common">Avocado</name>
    <dbReference type="NCBI Taxonomy" id="3435"/>
    <lineage>
        <taxon>Eukaryota</taxon>
        <taxon>Viridiplantae</taxon>
        <taxon>Streptophyta</taxon>
        <taxon>Embryophyta</taxon>
        <taxon>Tracheophyta</taxon>
        <taxon>Spermatophyta</taxon>
        <taxon>Magnoliopsida</taxon>
        <taxon>Magnoliidae</taxon>
        <taxon>Laurales</taxon>
        <taxon>Lauraceae</taxon>
        <taxon>Persea</taxon>
    </lineage>
</organism>